<comment type="subcellular location">
    <subcellularLocation>
        <location evidence="1">Membrane</location>
        <topology evidence="1">Multi-pass membrane protein</topology>
    </subcellularLocation>
</comment>
<dbReference type="OrthoDB" id="2039442at2"/>
<feature type="transmembrane region" description="Helical" evidence="5">
    <location>
        <begin position="222"/>
        <end position="242"/>
    </location>
</feature>
<dbReference type="Proteomes" id="UP000294641">
    <property type="component" value="Unassembled WGS sequence"/>
</dbReference>
<dbReference type="CDD" id="cd16914">
    <property type="entry name" value="EcfT"/>
    <property type="match status" value="1"/>
</dbReference>
<dbReference type="RefSeq" id="WP_109349100.1">
    <property type="nucleotide sequence ID" value="NZ_BJUE01000008.1"/>
</dbReference>
<accession>A0A8B4QAL0</accession>
<reference evidence="6 8" key="1">
    <citation type="submission" date="2018-06" db="EMBL/GenBank/DDBJ databases">
        <authorList>
            <consortium name="Pathogen Informatics"/>
            <person name="Doyle S."/>
        </authorList>
    </citation>
    <scope>NUCLEOTIDE SEQUENCE [LARGE SCALE GENOMIC DNA]</scope>
    <source>
        <strain evidence="6 8">NCTC10597</strain>
    </source>
</reference>
<reference evidence="7 9" key="2">
    <citation type="submission" date="2019-03" db="EMBL/GenBank/DDBJ databases">
        <title>Genomic Encyclopedia of Type Strains, Phase IV (KMG-IV): sequencing the most valuable type-strain genomes for metagenomic binning, comparative biology and taxonomic classification.</title>
        <authorList>
            <person name="Goeker M."/>
        </authorList>
    </citation>
    <scope>NUCLEOTIDE SEQUENCE [LARGE SCALE GENOMIC DNA]</scope>
    <source>
        <strain evidence="7 9">DSM 20580</strain>
    </source>
</reference>
<evidence type="ECO:0000256" key="2">
    <source>
        <dbReference type="ARBA" id="ARBA00022692"/>
    </source>
</evidence>
<feature type="transmembrane region" description="Helical" evidence="5">
    <location>
        <begin position="122"/>
        <end position="150"/>
    </location>
</feature>
<dbReference type="EMBL" id="SNZG01000007">
    <property type="protein sequence ID" value="TDR40941.1"/>
    <property type="molecule type" value="Genomic_DNA"/>
</dbReference>
<evidence type="ECO:0000256" key="5">
    <source>
        <dbReference type="SAM" id="Phobius"/>
    </source>
</evidence>
<dbReference type="PANTHER" id="PTHR33514">
    <property type="entry name" value="PROTEIN ABCI12, CHLOROPLASTIC"/>
    <property type="match status" value="1"/>
</dbReference>
<dbReference type="InterPro" id="IPR003339">
    <property type="entry name" value="ABC/ECF_trnsptr_transmembrane"/>
</dbReference>
<gene>
    <name evidence="6" type="primary">ecfT_1</name>
    <name evidence="7" type="ORF">DFR61_10756</name>
    <name evidence="6" type="ORF">NCTC10597_01470</name>
</gene>
<evidence type="ECO:0000313" key="7">
    <source>
        <dbReference type="EMBL" id="TDR40941.1"/>
    </source>
</evidence>
<protein>
    <submittedName>
        <fullName evidence="7">Energy-coupling factor transport system permease protein</fullName>
    </submittedName>
    <submittedName>
        <fullName evidence="6">Energy-coupling factor transporter transmembrane protein EcfT</fullName>
    </submittedName>
</protein>
<keyword evidence="2 5" id="KW-0812">Transmembrane</keyword>
<feature type="transmembrane region" description="Helical" evidence="5">
    <location>
        <begin position="92"/>
        <end position="110"/>
    </location>
</feature>
<sequence length="293" mass="33720">MKSLHQYHPIVIFFYFFVVIGLTMFYMHPVLLGISFLGAVLLSLFIQRKKFLSSLKWLLPFMFIAAIINPLITHNGEIILLYVNYQPITLEAIVYGFSMSVMLLSVVFWFGSFNEIMTSDKFLYLFGRISPAVALLISLTMRLIPLFFLQIKKITNAQRTIGMDPTTGSLWHRIKSAATIISILISWALENAIETADSMKARGYGLKNRSTFSLFKFDRADGIVTTVITCLFFVALISSYFGWNYFAYYPTFSTIELNMTTWIVFISYFALIMLPIVIELLEVLKWRSLKLNN</sequence>
<proteinExistence type="predicted"/>
<dbReference type="GO" id="GO:0005886">
    <property type="term" value="C:plasma membrane"/>
    <property type="evidence" value="ECO:0007669"/>
    <property type="project" value="TreeGrafter"/>
</dbReference>
<name>A0A8B4QAL0_9BACL</name>
<feature type="transmembrane region" description="Helical" evidence="5">
    <location>
        <begin position="54"/>
        <end position="72"/>
    </location>
</feature>
<keyword evidence="3 5" id="KW-1133">Transmembrane helix</keyword>
<keyword evidence="4 5" id="KW-0472">Membrane</keyword>
<feature type="transmembrane region" description="Helical" evidence="5">
    <location>
        <begin position="12"/>
        <end position="42"/>
    </location>
</feature>
<dbReference type="Proteomes" id="UP000254330">
    <property type="component" value="Unassembled WGS sequence"/>
</dbReference>
<evidence type="ECO:0000313" key="8">
    <source>
        <dbReference type="Proteomes" id="UP000254330"/>
    </source>
</evidence>
<organism evidence="6 8">
    <name type="scientific">Kurthia zopfii</name>
    <dbReference type="NCBI Taxonomy" id="1650"/>
    <lineage>
        <taxon>Bacteria</taxon>
        <taxon>Bacillati</taxon>
        <taxon>Bacillota</taxon>
        <taxon>Bacilli</taxon>
        <taxon>Bacillales</taxon>
        <taxon>Caryophanaceae</taxon>
        <taxon>Kurthia</taxon>
    </lineage>
</organism>
<keyword evidence="9" id="KW-1185">Reference proteome</keyword>
<evidence type="ECO:0000313" key="6">
    <source>
        <dbReference type="EMBL" id="STX09773.1"/>
    </source>
</evidence>
<comment type="caution">
    <text evidence="6">The sequence shown here is derived from an EMBL/GenBank/DDBJ whole genome shotgun (WGS) entry which is preliminary data.</text>
</comment>
<evidence type="ECO:0000256" key="3">
    <source>
        <dbReference type="ARBA" id="ARBA00022989"/>
    </source>
</evidence>
<dbReference type="PANTHER" id="PTHR33514:SF13">
    <property type="entry name" value="PROTEIN ABCI12, CHLOROPLASTIC"/>
    <property type="match status" value="1"/>
</dbReference>
<dbReference type="Pfam" id="PF02361">
    <property type="entry name" value="CbiQ"/>
    <property type="match status" value="1"/>
</dbReference>
<feature type="transmembrane region" description="Helical" evidence="5">
    <location>
        <begin position="262"/>
        <end position="281"/>
    </location>
</feature>
<evidence type="ECO:0000256" key="4">
    <source>
        <dbReference type="ARBA" id="ARBA00023136"/>
    </source>
</evidence>
<dbReference type="EMBL" id="UGNP01000001">
    <property type="protein sequence ID" value="STX09773.1"/>
    <property type="molecule type" value="Genomic_DNA"/>
</dbReference>
<evidence type="ECO:0000313" key="9">
    <source>
        <dbReference type="Proteomes" id="UP000294641"/>
    </source>
</evidence>
<dbReference type="AlphaFoldDB" id="A0A8B4QAL0"/>
<evidence type="ECO:0000256" key="1">
    <source>
        <dbReference type="ARBA" id="ARBA00004141"/>
    </source>
</evidence>